<organism evidence="1 3">
    <name type="scientific">Tardiphaga robiniae</name>
    <dbReference type="NCBI Taxonomy" id="943830"/>
    <lineage>
        <taxon>Bacteria</taxon>
        <taxon>Pseudomonadati</taxon>
        <taxon>Pseudomonadota</taxon>
        <taxon>Alphaproteobacteria</taxon>
        <taxon>Hyphomicrobiales</taxon>
        <taxon>Nitrobacteraceae</taxon>
        <taxon>Tardiphaga</taxon>
    </lineage>
</organism>
<dbReference type="Proteomes" id="UP000076574">
    <property type="component" value="Unassembled WGS sequence"/>
</dbReference>
<evidence type="ECO:0000313" key="3">
    <source>
        <dbReference type="Proteomes" id="UP000076574"/>
    </source>
</evidence>
<dbReference type="EMBL" id="CP050292">
    <property type="protein sequence ID" value="QND74530.1"/>
    <property type="molecule type" value="Genomic_DNA"/>
</dbReference>
<protein>
    <submittedName>
        <fullName evidence="1">Uncharacterized protein</fullName>
    </submittedName>
</protein>
<keyword evidence="3" id="KW-1185">Reference proteome</keyword>
<dbReference type="OrthoDB" id="8265523at2"/>
<reference evidence="2" key="3">
    <citation type="journal article" date="2020" name="Mol. Plant Microbe Interact.">
        <title>Complete genome sequences of four natural Pseudomonas isolates that catabolize a wide range of aromatic compounds relevant to lignin valorization.</title>
        <authorList>
            <person name="Hatmaker E.A."/>
            <person name="Presle G."/>
            <person name="Cannon O."/>
            <person name="Guss A.M."/>
            <person name="Elkins J.G."/>
        </authorList>
    </citation>
    <scope>NUCLEOTIDE SEQUENCE</scope>
    <source>
        <strain evidence="2">581</strain>
    </source>
</reference>
<accession>A0A161SQ00</accession>
<reference evidence="4" key="2">
    <citation type="journal article" date="2020" name="Mol. Plant Microbe">
        <title>Rhizobial microsymbionts of the narrowly endemic Oxytropis species growing in Kamchatka are characterized by significant genetic diversity and possess a set of genes that are associated with T3SS and T6SS secretion systems and can affect the development of symbiosis.</title>
        <authorList>
            <person name="Safronova V."/>
            <person name="Guro P."/>
            <person name="Sazanova A."/>
            <person name="Kuznetsova I."/>
            <person name="Belimov A."/>
            <person name="Yakubov V."/>
            <person name="Chirak E."/>
            <person name="Afonin A."/>
            <person name="Gogolev Y."/>
            <person name="Andronov E."/>
            <person name="Tikhonovich I."/>
        </authorList>
    </citation>
    <scope>NUCLEOTIDE SEQUENCE [LARGE SCALE GENOMIC DNA]</scope>
    <source>
        <strain evidence="4">581</strain>
    </source>
</reference>
<reference evidence="1 3" key="1">
    <citation type="submission" date="2016-03" db="EMBL/GenBank/DDBJ databases">
        <title>Microsymbionts genomes from the relict species Vavilovia formosa (Stev.) Fed.</title>
        <authorList>
            <person name="Kopat V."/>
            <person name="Chirak E."/>
            <person name="Kimeklis A."/>
            <person name="Andronov E."/>
        </authorList>
    </citation>
    <scope>NUCLEOTIDE SEQUENCE [LARGE SCALE GENOMIC DNA]</scope>
    <source>
        <strain evidence="1 3">Vaf07</strain>
    </source>
</reference>
<evidence type="ECO:0000313" key="2">
    <source>
        <dbReference type="EMBL" id="QND74530.1"/>
    </source>
</evidence>
<dbReference type="KEGG" id="trb:HB776_27500"/>
<sequence>MKKPKLELDEPQARKFIRADRAPTEGYSLVVDGHFKSHHDTVEAAEEAGMKLKNQFQMLQIQVYDSATKTRTMIEWPAPSAA</sequence>
<dbReference type="RefSeq" id="WP_068732883.1">
    <property type="nucleotide sequence ID" value="NZ_CP050292.1"/>
</dbReference>
<dbReference type="EMBL" id="LVYV01000012">
    <property type="protein sequence ID" value="KZD22962.1"/>
    <property type="molecule type" value="Genomic_DNA"/>
</dbReference>
<evidence type="ECO:0000313" key="4">
    <source>
        <dbReference type="Proteomes" id="UP000515291"/>
    </source>
</evidence>
<proteinExistence type="predicted"/>
<dbReference type="AlphaFoldDB" id="A0A161SQ00"/>
<evidence type="ECO:0000313" key="1">
    <source>
        <dbReference type="EMBL" id="KZD22962.1"/>
    </source>
</evidence>
<name>A0A161SQ00_9BRAD</name>
<dbReference type="Proteomes" id="UP000515291">
    <property type="component" value="Chromosome"/>
</dbReference>
<gene>
    <name evidence="1" type="ORF">A4A58_06025</name>
    <name evidence="2" type="ORF">HB776_27500</name>
</gene>